<evidence type="ECO:0000313" key="1">
    <source>
        <dbReference type="EMBL" id="RVD84242.1"/>
    </source>
</evidence>
<keyword evidence="2" id="KW-1185">Reference proteome</keyword>
<dbReference type="RefSeq" id="XP_067489786.1">
    <property type="nucleotide sequence ID" value="XM_067635348.1"/>
</dbReference>
<reference evidence="1 2" key="1">
    <citation type="submission" date="2019-01" db="EMBL/GenBank/DDBJ databases">
        <title>Intercellular communication is required for trap formation in the nematode-trapping fungus Duddingtonia flagrans.</title>
        <authorList>
            <person name="Youssar L."/>
            <person name="Wernet V."/>
            <person name="Hensel N."/>
            <person name="Hildebrandt H.-G."/>
            <person name="Fischer R."/>
        </authorList>
    </citation>
    <scope>NUCLEOTIDE SEQUENCE [LARGE SCALE GENOMIC DNA]</scope>
    <source>
        <strain evidence="1 2">CBS H-5679</strain>
    </source>
</reference>
<organism evidence="1 2">
    <name type="scientific">Arthrobotrys flagrans</name>
    <name type="common">Nematode-trapping fungus</name>
    <name type="synonym">Trichothecium flagrans</name>
    <dbReference type="NCBI Taxonomy" id="97331"/>
    <lineage>
        <taxon>Eukaryota</taxon>
        <taxon>Fungi</taxon>
        <taxon>Dikarya</taxon>
        <taxon>Ascomycota</taxon>
        <taxon>Pezizomycotina</taxon>
        <taxon>Orbiliomycetes</taxon>
        <taxon>Orbiliales</taxon>
        <taxon>Orbiliaceae</taxon>
        <taxon>Arthrobotrys</taxon>
    </lineage>
</organism>
<dbReference type="Proteomes" id="UP000283090">
    <property type="component" value="Unassembled WGS sequence"/>
</dbReference>
<accession>A0A436ZZU4</accession>
<dbReference type="EMBL" id="SAEB01000007">
    <property type="protein sequence ID" value="RVD84242.1"/>
    <property type="molecule type" value="Genomic_DNA"/>
</dbReference>
<gene>
    <name evidence="1" type="ORF">DFL_006003</name>
</gene>
<name>A0A436ZZU4_ARTFL</name>
<proteinExistence type="predicted"/>
<dbReference type="GeneID" id="93588314"/>
<protein>
    <submittedName>
        <fullName evidence="1">Uncharacterized protein</fullName>
    </submittedName>
</protein>
<dbReference type="AlphaFoldDB" id="A0A436ZZU4"/>
<evidence type="ECO:0000313" key="2">
    <source>
        <dbReference type="Proteomes" id="UP000283090"/>
    </source>
</evidence>
<comment type="caution">
    <text evidence="1">The sequence shown here is derived from an EMBL/GenBank/DDBJ whole genome shotgun (WGS) entry which is preliminary data.</text>
</comment>
<dbReference type="VEuPathDB" id="FungiDB:DFL_006003"/>
<sequence length="107" mass="11490">MITTVDPSSQPACNREEAASIRETAHGSISPHVFVNSPGNGLQMHPDLGGIFLGSNLTITASTRQVSSLDLRKILPKVLPTDTGDTRYRVAATSTGAFVQTRCFKYI</sequence>